<dbReference type="AlphaFoldDB" id="A0A5B8VXF4"/>
<accession>A0A5B8VXF4</accession>
<sequence length="65" mass="7376">MVIGHWSLVIGHWSLVIGHWSLVIGHWSLVIGTRACGVKALSYNKKNHRPYLAIQPDKTNELMNQ</sequence>
<evidence type="ECO:0000313" key="1">
    <source>
        <dbReference type="EMBL" id="QEC74938.1"/>
    </source>
</evidence>
<keyword evidence="2" id="KW-1185">Reference proteome</keyword>
<organism evidence="1 2">
    <name type="scientific">Mucilaginibacter ginsenosidivorax</name>
    <dbReference type="NCBI Taxonomy" id="862126"/>
    <lineage>
        <taxon>Bacteria</taxon>
        <taxon>Pseudomonadati</taxon>
        <taxon>Bacteroidota</taxon>
        <taxon>Sphingobacteriia</taxon>
        <taxon>Sphingobacteriales</taxon>
        <taxon>Sphingobacteriaceae</taxon>
        <taxon>Mucilaginibacter</taxon>
    </lineage>
</organism>
<gene>
    <name evidence="1" type="ORF">FSB76_02875</name>
</gene>
<dbReference type="Proteomes" id="UP000321362">
    <property type="component" value="Chromosome"/>
</dbReference>
<dbReference type="EMBL" id="CP042437">
    <property type="protein sequence ID" value="QEC74938.1"/>
    <property type="molecule type" value="Genomic_DNA"/>
</dbReference>
<dbReference type="KEGG" id="mgk:FSB76_02875"/>
<proteinExistence type="predicted"/>
<evidence type="ECO:0000313" key="2">
    <source>
        <dbReference type="Proteomes" id="UP000321362"/>
    </source>
</evidence>
<protein>
    <submittedName>
        <fullName evidence="1">Uncharacterized protein</fullName>
    </submittedName>
</protein>
<reference evidence="1 2" key="1">
    <citation type="journal article" date="2013" name="J. Microbiol.">
        <title>Mucilaginibacter ginsenosidivorax sp. nov., with ginsenoside converting activity isolated from sediment.</title>
        <authorList>
            <person name="Kim J.K."/>
            <person name="Choi T.E."/>
            <person name="Liu Q.M."/>
            <person name="Park H.Y."/>
            <person name="Yi T.H."/>
            <person name="Yoon M.H."/>
            <person name="Kim S.C."/>
            <person name="Im W.T."/>
        </authorList>
    </citation>
    <scope>NUCLEOTIDE SEQUENCE [LARGE SCALE GENOMIC DNA]</scope>
    <source>
        <strain evidence="1 2">KHI28</strain>
    </source>
</reference>
<name>A0A5B8VXF4_9SPHI</name>